<dbReference type="AlphaFoldDB" id="A0A9W8U8F0"/>
<name>A0A9W8U8F0_9HYPO</name>
<evidence type="ECO:0000313" key="3">
    <source>
        <dbReference type="Proteomes" id="UP001152130"/>
    </source>
</evidence>
<accession>A0A9W8U8F0</accession>
<reference evidence="2" key="1">
    <citation type="submission" date="2022-10" db="EMBL/GenBank/DDBJ databases">
        <title>Fusarium specimens isolated from Avocado Roots.</title>
        <authorList>
            <person name="Stajich J."/>
            <person name="Roper C."/>
            <person name="Heimlech-Rivalta G."/>
        </authorList>
    </citation>
    <scope>NUCLEOTIDE SEQUENCE</scope>
    <source>
        <strain evidence="2">CF00143</strain>
    </source>
</reference>
<comment type="caution">
    <text evidence="2">The sequence shown here is derived from an EMBL/GenBank/DDBJ whole genome shotgun (WGS) entry which is preliminary data.</text>
</comment>
<dbReference type="SUPFAM" id="SSF48403">
    <property type="entry name" value="Ankyrin repeat"/>
    <property type="match status" value="1"/>
</dbReference>
<evidence type="ECO:0008006" key="4">
    <source>
        <dbReference type="Google" id="ProtNLM"/>
    </source>
</evidence>
<evidence type="ECO:0000256" key="1">
    <source>
        <dbReference type="SAM" id="MobiDB-lite"/>
    </source>
</evidence>
<keyword evidence="3" id="KW-1185">Reference proteome</keyword>
<dbReference type="EMBL" id="JAPDHF010000009">
    <property type="protein sequence ID" value="KAJ4013021.1"/>
    <property type="molecule type" value="Genomic_DNA"/>
</dbReference>
<feature type="region of interest" description="Disordered" evidence="1">
    <location>
        <begin position="274"/>
        <end position="329"/>
    </location>
</feature>
<organism evidence="2 3">
    <name type="scientific">Fusarium irregulare</name>
    <dbReference type="NCBI Taxonomy" id="2494466"/>
    <lineage>
        <taxon>Eukaryota</taxon>
        <taxon>Fungi</taxon>
        <taxon>Dikarya</taxon>
        <taxon>Ascomycota</taxon>
        <taxon>Pezizomycotina</taxon>
        <taxon>Sordariomycetes</taxon>
        <taxon>Hypocreomycetidae</taxon>
        <taxon>Hypocreales</taxon>
        <taxon>Nectriaceae</taxon>
        <taxon>Fusarium</taxon>
        <taxon>Fusarium incarnatum-equiseti species complex</taxon>
    </lineage>
</organism>
<gene>
    <name evidence="2" type="ORF">NW766_006841</name>
</gene>
<proteinExistence type="predicted"/>
<dbReference type="SMART" id="SM00248">
    <property type="entry name" value="ANK"/>
    <property type="match status" value="2"/>
</dbReference>
<protein>
    <recommendedName>
        <fullName evidence="4">Ankyrin</fullName>
    </recommendedName>
</protein>
<dbReference type="InterPro" id="IPR002110">
    <property type="entry name" value="Ankyrin_rpt"/>
</dbReference>
<evidence type="ECO:0000313" key="2">
    <source>
        <dbReference type="EMBL" id="KAJ4013021.1"/>
    </source>
</evidence>
<dbReference type="InterPro" id="IPR036770">
    <property type="entry name" value="Ankyrin_rpt-contain_sf"/>
</dbReference>
<feature type="compositionally biased region" description="Acidic residues" evidence="1">
    <location>
        <begin position="305"/>
        <end position="329"/>
    </location>
</feature>
<sequence>MCKFLLEEGLDVDHVAPEYWDDELHNCLQRHYENPYGLLMERNFKRVNACRKLLLAAGADPTYKDPNKSSSKSFLDNIKTAPNRVMIELSIPPKDYVTWDTVDLAWNSGLVTPFANFHDWRNWEGMSAFLSGCTHHKTSVDVLKRLVTMGANIHDRSGRGESCLHLLVGHTCSETAPTIRLECLVYILKQGVDPYVQDAQGRTASDIAYNMLGPLDIVDGTIGDIWDAALHISGYDVAEFRATRRRRPRYYFSYTRQLFEELWKGKEDECPYWNDEPWPPLGPEEQDSDRDSVCTSYGCVSDFGMSDDEDILESRESEDDDEDGGAMLE</sequence>
<dbReference type="Proteomes" id="UP001152130">
    <property type="component" value="Unassembled WGS sequence"/>
</dbReference>
<dbReference type="Gene3D" id="1.25.40.20">
    <property type="entry name" value="Ankyrin repeat-containing domain"/>
    <property type="match status" value="1"/>
</dbReference>